<feature type="domain" description="Thioredoxin" evidence="7">
    <location>
        <begin position="42"/>
        <end position="180"/>
    </location>
</feature>
<keyword evidence="5" id="KW-0676">Redox-active center</keyword>
<evidence type="ECO:0000259" key="7">
    <source>
        <dbReference type="PROSITE" id="PS51352"/>
    </source>
</evidence>
<dbReference type="GO" id="GO:0016491">
    <property type="term" value="F:oxidoreductase activity"/>
    <property type="evidence" value="ECO:0007669"/>
    <property type="project" value="InterPro"/>
</dbReference>
<comment type="caution">
    <text evidence="8">The sequence shown here is derived from an EMBL/GenBank/DDBJ whole genome shotgun (WGS) entry which is preliminary data.</text>
</comment>
<dbReference type="Gene3D" id="3.40.30.10">
    <property type="entry name" value="Glutaredoxin"/>
    <property type="match status" value="1"/>
</dbReference>
<dbReference type="GO" id="GO:0016209">
    <property type="term" value="F:antioxidant activity"/>
    <property type="evidence" value="ECO:0007669"/>
    <property type="project" value="InterPro"/>
</dbReference>
<keyword evidence="4" id="KW-1015">Disulfide bond</keyword>
<dbReference type="PANTHER" id="PTHR42852">
    <property type="entry name" value="THIOL:DISULFIDE INTERCHANGE PROTEIN DSBE"/>
    <property type="match status" value="1"/>
</dbReference>
<keyword evidence="9" id="KW-1185">Reference proteome</keyword>
<organism evidence="8 9">
    <name type="scientific">Savagea serpentis</name>
    <dbReference type="NCBI Taxonomy" id="2785297"/>
    <lineage>
        <taxon>Bacteria</taxon>
        <taxon>Bacillati</taxon>
        <taxon>Bacillota</taxon>
        <taxon>Bacilli</taxon>
        <taxon>Bacillales</taxon>
        <taxon>Caryophanaceae</taxon>
        <taxon>Savagea</taxon>
    </lineage>
</organism>
<dbReference type="PANTHER" id="PTHR42852:SF6">
    <property type="entry name" value="THIOL:DISULFIDE INTERCHANGE PROTEIN DSBE"/>
    <property type="match status" value="1"/>
</dbReference>
<dbReference type="EMBL" id="JADKPV010000001">
    <property type="protein sequence ID" value="MBF4500048.1"/>
    <property type="molecule type" value="Genomic_DNA"/>
</dbReference>
<comment type="subcellular location">
    <subcellularLocation>
        <location evidence="1">Cell envelope</location>
    </subcellularLocation>
</comment>
<protein>
    <submittedName>
        <fullName evidence="8">Thiol-disulfide oxidoreductase ResA</fullName>
    </submittedName>
</protein>
<sequence length="182" mass="20780">MLSTEKVNRKRNRTIRRGIVLMLFVIVIIVGLTLEPGKGRTLAIGDQAPDFQLVDLEGNVHKLSDYKGKGVFLNFWGTWCAPCKREMPHMESQYNVFKDQGVEVLAINVKETDLKVSSFRNAYGLTFPIAIDKTEAVKEAYRIKPLPTTILIDPNGKIVDIVTREMSEEQVKHYMEMIRPEK</sequence>
<dbReference type="InterPro" id="IPR013766">
    <property type="entry name" value="Thioredoxin_domain"/>
</dbReference>
<gene>
    <name evidence="8" type="primary">resA</name>
    <name evidence="8" type="ORF">IRY55_01630</name>
</gene>
<dbReference type="SUPFAM" id="SSF52833">
    <property type="entry name" value="Thioredoxin-like"/>
    <property type="match status" value="1"/>
</dbReference>
<keyword evidence="6" id="KW-1133">Transmembrane helix</keyword>
<dbReference type="Pfam" id="PF00578">
    <property type="entry name" value="AhpC-TSA"/>
    <property type="match status" value="1"/>
</dbReference>
<dbReference type="NCBIfam" id="NF002854">
    <property type="entry name" value="PRK03147.1"/>
    <property type="match status" value="1"/>
</dbReference>
<dbReference type="InterPro" id="IPR000866">
    <property type="entry name" value="AhpC/TSA"/>
</dbReference>
<reference evidence="8" key="1">
    <citation type="submission" date="2020-11" db="EMBL/GenBank/DDBJ databases">
        <title>Multidrug resistant novel bacterium Savagea serpentis sp. nov., isolated from the scats of a vine snake (Ahaetulla nasuta).</title>
        <authorList>
            <person name="Venkata Ramana V."/>
            <person name="Vikas Patil S."/>
            <person name="Yogita Lugani V."/>
        </authorList>
    </citation>
    <scope>NUCLEOTIDE SEQUENCE</scope>
    <source>
        <strain evidence="8">SN6</strain>
    </source>
</reference>
<proteinExistence type="predicted"/>
<keyword evidence="6" id="KW-0472">Membrane</keyword>
<dbReference type="PROSITE" id="PS00194">
    <property type="entry name" value="THIOREDOXIN_1"/>
    <property type="match status" value="1"/>
</dbReference>
<evidence type="ECO:0000256" key="5">
    <source>
        <dbReference type="ARBA" id="ARBA00023284"/>
    </source>
</evidence>
<evidence type="ECO:0000256" key="3">
    <source>
        <dbReference type="ARBA" id="ARBA00022968"/>
    </source>
</evidence>
<keyword evidence="6" id="KW-0812">Transmembrane</keyword>
<dbReference type="InterPro" id="IPR036249">
    <property type="entry name" value="Thioredoxin-like_sf"/>
</dbReference>
<evidence type="ECO:0000313" key="9">
    <source>
        <dbReference type="Proteomes" id="UP000622653"/>
    </source>
</evidence>
<evidence type="ECO:0000256" key="6">
    <source>
        <dbReference type="SAM" id="Phobius"/>
    </source>
</evidence>
<evidence type="ECO:0000313" key="8">
    <source>
        <dbReference type="EMBL" id="MBF4500048.1"/>
    </source>
</evidence>
<keyword evidence="2" id="KW-0201">Cytochrome c-type biogenesis</keyword>
<dbReference type="InterPro" id="IPR050553">
    <property type="entry name" value="Thioredoxin_ResA/DsbE_sf"/>
</dbReference>
<evidence type="ECO:0000256" key="1">
    <source>
        <dbReference type="ARBA" id="ARBA00004196"/>
    </source>
</evidence>
<evidence type="ECO:0000256" key="4">
    <source>
        <dbReference type="ARBA" id="ARBA00023157"/>
    </source>
</evidence>
<accession>A0A8J7GJN7</accession>
<keyword evidence="3" id="KW-0735">Signal-anchor</keyword>
<dbReference type="PROSITE" id="PS51352">
    <property type="entry name" value="THIOREDOXIN_2"/>
    <property type="match status" value="1"/>
</dbReference>
<dbReference type="CDD" id="cd02966">
    <property type="entry name" value="TlpA_like_family"/>
    <property type="match status" value="1"/>
</dbReference>
<feature type="transmembrane region" description="Helical" evidence="6">
    <location>
        <begin position="15"/>
        <end position="34"/>
    </location>
</feature>
<dbReference type="GO" id="GO:0017004">
    <property type="term" value="P:cytochrome complex assembly"/>
    <property type="evidence" value="ECO:0007669"/>
    <property type="project" value="UniProtKB-KW"/>
</dbReference>
<dbReference type="InterPro" id="IPR017937">
    <property type="entry name" value="Thioredoxin_CS"/>
</dbReference>
<dbReference type="AlphaFoldDB" id="A0A8J7GJN7"/>
<evidence type="ECO:0000256" key="2">
    <source>
        <dbReference type="ARBA" id="ARBA00022748"/>
    </source>
</evidence>
<dbReference type="GO" id="GO:0030313">
    <property type="term" value="C:cell envelope"/>
    <property type="evidence" value="ECO:0007669"/>
    <property type="project" value="UniProtKB-SubCell"/>
</dbReference>
<name>A0A8J7GJN7_9BACL</name>
<dbReference type="Proteomes" id="UP000622653">
    <property type="component" value="Unassembled WGS sequence"/>
</dbReference>